<accession>A0A395H9H5</accession>
<dbReference type="GO" id="GO:0016787">
    <property type="term" value="F:hydrolase activity"/>
    <property type="evidence" value="ECO:0007669"/>
    <property type="project" value="UniProtKB-KW"/>
</dbReference>
<dbReference type="Gene3D" id="3.40.50.1820">
    <property type="entry name" value="alpha/beta hydrolase"/>
    <property type="match status" value="1"/>
</dbReference>
<evidence type="ECO:0000259" key="1">
    <source>
        <dbReference type="Pfam" id="PF12697"/>
    </source>
</evidence>
<gene>
    <name evidence="2" type="ORF">BO80DRAFT_19863</name>
</gene>
<organism evidence="2 3">
    <name type="scientific">Aspergillus ibericus CBS 121593</name>
    <dbReference type="NCBI Taxonomy" id="1448316"/>
    <lineage>
        <taxon>Eukaryota</taxon>
        <taxon>Fungi</taxon>
        <taxon>Dikarya</taxon>
        <taxon>Ascomycota</taxon>
        <taxon>Pezizomycotina</taxon>
        <taxon>Eurotiomycetes</taxon>
        <taxon>Eurotiomycetidae</taxon>
        <taxon>Eurotiales</taxon>
        <taxon>Aspergillaceae</taxon>
        <taxon>Aspergillus</taxon>
        <taxon>Aspergillus subgen. Circumdati</taxon>
    </lineage>
</organism>
<dbReference type="AlphaFoldDB" id="A0A395H9H5"/>
<evidence type="ECO:0000313" key="2">
    <source>
        <dbReference type="EMBL" id="RAL02884.1"/>
    </source>
</evidence>
<dbReference type="SUPFAM" id="SSF53474">
    <property type="entry name" value="alpha/beta-Hydrolases"/>
    <property type="match status" value="1"/>
</dbReference>
<proteinExistence type="predicted"/>
<dbReference type="EMBL" id="KZ824429">
    <property type="protein sequence ID" value="RAL02884.1"/>
    <property type="molecule type" value="Genomic_DNA"/>
</dbReference>
<name>A0A395H9H5_9EURO</name>
<dbReference type="GO" id="GO:0016020">
    <property type="term" value="C:membrane"/>
    <property type="evidence" value="ECO:0007669"/>
    <property type="project" value="TreeGrafter"/>
</dbReference>
<dbReference type="InterPro" id="IPR000073">
    <property type="entry name" value="AB_hydrolase_1"/>
</dbReference>
<dbReference type="OrthoDB" id="294702at2759"/>
<dbReference type="GeneID" id="37219046"/>
<keyword evidence="3" id="KW-1185">Reference proteome</keyword>
<reference evidence="2 3" key="1">
    <citation type="submission" date="2018-02" db="EMBL/GenBank/DDBJ databases">
        <title>The genomes of Aspergillus section Nigri reveals drivers in fungal speciation.</title>
        <authorList>
            <consortium name="DOE Joint Genome Institute"/>
            <person name="Vesth T.C."/>
            <person name="Nybo J."/>
            <person name="Theobald S."/>
            <person name="Brandl J."/>
            <person name="Frisvad J.C."/>
            <person name="Nielsen K.F."/>
            <person name="Lyhne E.K."/>
            <person name="Kogle M.E."/>
            <person name="Kuo A."/>
            <person name="Riley R."/>
            <person name="Clum A."/>
            <person name="Nolan M."/>
            <person name="Lipzen A."/>
            <person name="Salamov A."/>
            <person name="Henrissat B."/>
            <person name="Wiebenga A."/>
            <person name="De vries R.P."/>
            <person name="Grigoriev I.V."/>
            <person name="Mortensen U.H."/>
            <person name="Andersen M.R."/>
            <person name="Baker S.E."/>
        </authorList>
    </citation>
    <scope>NUCLEOTIDE SEQUENCE [LARGE SCALE GENOMIC DNA]</scope>
    <source>
        <strain evidence="2 3">CBS 121593</strain>
    </source>
</reference>
<dbReference type="Pfam" id="PF12697">
    <property type="entry name" value="Abhydrolase_6"/>
    <property type="match status" value="1"/>
</dbReference>
<evidence type="ECO:0000313" key="3">
    <source>
        <dbReference type="Proteomes" id="UP000249402"/>
    </source>
</evidence>
<dbReference type="RefSeq" id="XP_025577211.1">
    <property type="nucleotide sequence ID" value="XM_025714181.1"/>
</dbReference>
<dbReference type="PANTHER" id="PTHR43798:SF33">
    <property type="entry name" value="HYDROLASE, PUTATIVE (AFU_ORTHOLOGUE AFUA_2G14860)-RELATED"/>
    <property type="match status" value="1"/>
</dbReference>
<dbReference type="InterPro" id="IPR029058">
    <property type="entry name" value="AB_hydrolase_fold"/>
</dbReference>
<dbReference type="VEuPathDB" id="FungiDB:BO80DRAFT_19863"/>
<dbReference type="STRING" id="1448316.A0A395H9H5"/>
<feature type="domain" description="AB hydrolase-1" evidence="1">
    <location>
        <begin position="35"/>
        <end position="299"/>
    </location>
</feature>
<sequence length="318" mass="35370">MASASFYDGALVPIGTHRLFLRLQGVPRFEGQPLVIFVAGAGDVASSYCAVARQVGAFATVLLYDRTGLGRSEDSPSQYYPSATLAAQELHILLGNAALPPPYILVGHSYGAIIAREYLHLFSDEISGMVLADGSTERQHELFQDPELDINAVLGDLNFARVTGLRDSAQLSREEWRARAIDIARGREMWAAEGRTLATVCQTLGEKEQYRTQALGTRPLSVIRCRGSLDYRRVYEKGVEAGNGSEKQQKAFWRLLERWDDVDQAMQEEQLRLSGGSRMVYLGQCGHQVHWVRPDVVAQEVRWVMEEIVRGEAVSPTE</sequence>
<dbReference type="InterPro" id="IPR050266">
    <property type="entry name" value="AB_hydrolase_sf"/>
</dbReference>
<dbReference type="Proteomes" id="UP000249402">
    <property type="component" value="Unassembled WGS sequence"/>
</dbReference>
<protein>
    <submittedName>
        <fullName evidence="2">Putative alpha/beta hydrolase</fullName>
    </submittedName>
</protein>
<keyword evidence="2" id="KW-0378">Hydrolase</keyword>
<dbReference type="PANTHER" id="PTHR43798">
    <property type="entry name" value="MONOACYLGLYCEROL LIPASE"/>
    <property type="match status" value="1"/>
</dbReference>